<accession>A0A7K0FV59</accession>
<dbReference type="Pfam" id="PF09603">
    <property type="entry name" value="Fib_succ_major"/>
    <property type="match status" value="1"/>
</dbReference>
<dbReference type="AlphaFoldDB" id="A0A7K0FV59"/>
<dbReference type="InterPro" id="IPR011871">
    <property type="entry name" value="Fib_succ_major"/>
</dbReference>
<dbReference type="RefSeq" id="WP_154279393.1">
    <property type="nucleotide sequence ID" value="NZ_JBHUJQ010000001.1"/>
</dbReference>
<dbReference type="EMBL" id="WKKH01000004">
    <property type="protein sequence ID" value="MRX75232.1"/>
    <property type="molecule type" value="Genomic_DNA"/>
</dbReference>
<dbReference type="OrthoDB" id="9805760at2"/>
<dbReference type="NCBIfam" id="TIGR02145">
    <property type="entry name" value="Fib_succ_major"/>
    <property type="match status" value="1"/>
</dbReference>
<evidence type="ECO:0000313" key="2">
    <source>
        <dbReference type="EMBL" id="MRX75232.1"/>
    </source>
</evidence>
<name>A0A7K0FV59_9SPHI</name>
<sequence>MKILLLKQKTFLVLILAIALLQRCGNKNTFKDIDGNVYHSVQIGKQTWMVENLKTTRFNNGDTIAFLKNELAWKANDLPACSTYGIKDSLDTDYGLLYNWYCIGDKRELAPKGWRIPTEADIRKLLQFIGSDTTAASLLKEQGTQHWLPSFTEGTNATGFSALPGGYKDADGKSYMRKSNGYYWTTQGSFEFYHWSSRVFQAFANIERNPIFMKYGFSIKCIKETSQ</sequence>
<protein>
    <recommendedName>
        <fullName evidence="1">Fibrobacter succinogenes major paralogous domain-containing protein</fullName>
    </recommendedName>
</protein>
<reference evidence="2 3" key="1">
    <citation type="submission" date="2019-11" db="EMBL/GenBank/DDBJ databases">
        <title>Pedobacter petrophilus genome.</title>
        <authorList>
            <person name="Feldbauer M.J."/>
            <person name="Newman J.D."/>
        </authorList>
    </citation>
    <scope>NUCLEOTIDE SEQUENCE [LARGE SCALE GENOMIC DNA]</scope>
    <source>
        <strain evidence="2 3">LMG 29686</strain>
    </source>
</reference>
<keyword evidence="3" id="KW-1185">Reference proteome</keyword>
<evidence type="ECO:0000259" key="1">
    <source>
        <dbReference type="Pfam" id="PF09603"/>
    </source>
</evidence>
<comment type="caution">
    <text evidence="2">The sequence shown here is derived from an EMBL/GenBank/DDBJ whole genome shotgun (WGS) entry which is preliminary data.</text>
</comment>
<dbReference type="Proteomes" id="UP000487757">
    <property type="component" value="Unassembled WGS sequence"/>
</dbReference>
<gene>
    <name evidence="2" type="ORF">GJU39_03945</name>
</gene>
<organism evidence="2 3">
    <name type="scientific">Pedobacter petrophilus</name>
    <dbReference type="NCBI Taxonomy" id="1908241"/>
    <lineage>
        <taxon>Bacteria</taxon>
        <taxon>Pseudomonadati</taxon>
        <taxon>Bacteroidota</taxon>
        <taxon>Sphingobacteriia</taxon>
        <taxon>Sphingobacteriales</taxon>
        <taxon>Sphingobacteriaceae</taxon>
        <taxon>Pedobacter</taxon>
    </lineage>
</organism>
<feature type="domain" description="Fibrobacter succinogenes major paralogous" evidence="1">
    <location>
        <begin position="41"/>
        <end position="223"/>
    </location>
</feature>
<evidence type="ECO:0000313" key="3">
    <source>
        <dbReference type="Proteomes" id="UP000487757"/>
    </source>
</evidence>
<proteinExistence type="predicted"/>